<dbReference type="EMBL" id="JABANP010000422">
    <property type="protein sequence ID" value="KAF4682562.1"/>
    <property type="molecule type" value="Genomic_DNA"/>
</dbReference>
<comment type="caution">
    <text evidence="2">The sequence shown here is derived from an EMBL/GenBank/DDBJ whole genome shotgun (WGS) entry which is preliminary data.</text>
</comment>
<accession>A0A7J6NFA3</accession>
<proteinExistence type="predicted"/>
<evidence type="ECO:0000313" key="3">
    <source>
        <dbReference type="Proteomes" id="UP000541610"/>
    </source>
</evidence>
<dbReference type="Proteomes" id="UP000541610">
    <property type="component" value="Unassembled WGS sequence"/>
</dbReference>
<reference evidence="2 3" key="1">
    <citation type="submission" date="2020-04" db="EMBL/GenBank/DDBJ databases">
        <title>Perkinsus olseni comparative genomics.</title>
        <authorList>
            <person name="Bogema D.R."/>
        </authorList>
    </citation>
    <scope>NUCLEOTIDE SEQUENCE [LARGE SCALE GENOMIC DNA]</scope>
    <source>
        <strain evidence="2">00978-12</strain>
    </source>
</reference>
<name>A0A7J6NFA3_PEROL</name>
<organism evidence="2 3">
    <name type="scientific">Perkinsus olseni</name>
    <name type="common">Perkinsus atlanticus</name>
    <dbReference type="NCBI Taxonomy" id="32597"/>
    <lineage>
        <taxon>Eukaryota</taxon>
        <taxon>Sar</taxon>
        <taxon>Alveolata</taxon>
        <taxon>Perkinsozoa</taxon>
        <taxon>Perkinsea</taxon>
        <taxon>Perkinsida</taxon>
        <taxon>Perkinsidae</taxon>
        <taxon>Perkinsus</taxon>
    </lineage>
</organism>
<sequence>MDAVLERRSVRLSVTVGTSLLTVPSVLHHPHDPLEVAPPKKGAAEVRELSPGPSGASTCLDTEDKPTTPTCIYSDHRLSITVQPGARPKAQQTIDQLGFDRSFTVSSTSSALRGRFAARSSPPVREAFDDMRRYGALRKALPSDRIFPVRMSTVPADDSKGRRGRGAW</sequence>
<gene>
    <name evidence="2" type="ORF">FOZ60_010405</name>
</gene>
<feature type="region of interest" description="Disordered" evidence="1">
    <location>
        <begin position="31"/>
        <end position="63"/>
    </location>
</feature>
<evidence type="ECO:0000256" key="1">
    <source>
        <dbReference type="SAM" id="MobiDB-lite"/>
    </source>
</evidence>
<evidence type="ECO:0000313" key="2">
    <source>
        <dbReference type="EMBL" id="KAF4682562.1"/>
    </source>
</evidence>
<protein>
    <submittedName>
        <fullName evidence="2">Uncharacterized protein</fullName>
    </submittedName>
</protein>
<dbReference type="AlphaFoldDB" id="A0A7J6NFA3"/>